<reference evidence="4 5" key="1">
    <citation type="journal article" date="2011" name="Stand. Genomic Sci.">
        <title>Complete genome sequence of Thermomonospora curvata type strain (B9).</title>
        <authorList>
            <person name="Chertkov O."/>
            <person name="Sikorski J."/>
            <person name="Nolan M."/>
            <person name="Lapidus A."/>
            <person name="Lucas S."/>
            <person name="Del Rio T.G."/>
            <person name="Tice H."/>
            <person name="Cheng J.F."/>
            <person name="Goodwin L."/>
            <person name="Pitluck S."/>
            <person name="Liolios K."/>
            <person name="Ivanova N."/>
            <person name="Mavromatis K."/>
            <person name="Mikhailova N."/>
            <person name="Ovchinnikova G."/>
            <person name="Pati A."/>
            <person name="Chen A."/>
            <person name="Palaniappan K."/>
            <person name="Djao O.D."/>
            <person name="Land M."/>
            <person name="Hauser L."/>
            <person name="Chang Y.J."/>
            <person name="Jeffries C.D."/>
            <person name="Brettin T."/>
            <person name="Han C."/>
            <person name="Detter J.C."/>
            <person name="Rohde M."/>
            <person name="Goker M."/>
            <person name="Woyke T."/>
            <person name="Bristow J."/>
            <person name="Eisen J.A."/>
            <person name="Markowitz V."/>
            <person name="Hugenholtz P."/>
            <person name="Klenk H.P."/>
            <person name="Kyrpides N.C."/>
        </authorList>
    </citation>
    <scope>NUCLEOTIDE SEQUENCE [LARGE SCALE GENOMIC DNA]</scope>
    <source>
        <strain evidence="5">ATCC 19995 / DSM 43183 / JCM 3096 / KCTC 9072 / NBRC 15933 / NCIMB 10081 / Henssen B9</strain>
    </source>
</reference>
<dbReference type="eggNOG" id="COG1305">
    <property type="taxonomic scope" value="Bacteria"/>
</dbReference>
<dbReference type="InterPro" id="IPR052901">
    <property type="entry name" value="Bact_TGase-like"/>
</dbReference>
<dbReference type="Pfam" id="PF01841">
    <property type="entry name" value="Transglut_core"/>
    <property type="match status" value="1"/>
</dbReference>
<feature type="transmembrane region" description="Helical" evidence="2">
    <location>
        <begin position="141"/>
        <end position="158"/>
    </location>
</feature>
<evidence type="ECO:0000313" key="5">
    <source>
        <dbReference type="Proteomes" id="UP000001918"/>
    </source>
</evidence>
<sequence>MRVHLTIVAAVATLLSSIGLYPLFEGTGWAWSGVGAIATVAAAGALSRRLRLPAVADPPVALFFLLAYLTLRYAPGQALLGAVPTPASLARLAELAGEGWETANRYAAPVPPGPGIELLATSGIGAVAVMVDLLAVRLRRAAAAGLPLLALYSVPAAIREESLSWVAFALGAAGFLWLLLIDSREQTRAWGRPVPPRSAAARRIRPHPMASSGNRVGLAAVAIAVAVPTVVPGVHPRGPFGLGAGAGESGSQTVTTPDPLVSLKRELTRQSDEVVLVYRTDDQAPDYLRLFALDRFDGDHWTYSPLQSSPRDRITEGRPLPAPPGLSAVRSRPVTTRISVASHVRNMNFLPVPYAPAMVSIGGDWRVHAPSLMIYSLRDEAAGRTYTVSSLRAEPTPRQLAQAPSPAAEVLRRYLGVPGDLPPQVRRLTEQITAGARSQYEQARRLQRWFTTGDRFVYDTSAIAPRATSDLVDFLLVNRRGYCEQFAASMALMARLLGIPARVAMGYTSGTQAPDGRWVVRSRDAHAWPELYFEGAGWVRFEPTPAGPGGQGSATVPSYTRESGEDNRQPQASAPDAAEPSPSQAAQTPDATPGAGRLADRDAPQAGREMAADAADGGGPFGWIAAGLLTALVLSAPMAARSLARRRRWAQVAPAGAAGRRLAGGGRGGGQAPSDPGAAAHAAWRELRAEAIDHGLAWRSGESPRATARRLSRTLEPGSPAVAALERLARAEERARYARVPAPADTLGEDIRIVREAFGAAVDRRTRWRARLAPPSTMEGLREGAARFAADLGRFDAHRLGVVLRRVFRR</sequence>
<feature type="transmembrane region" description="Helical" evidence="2">
    <location>
        <begin position="164"/>
        <end position="181"/>
    </location>
</feature>
<feature type="compositionally biased region" description="Gly residues" evidence="1">
    <location>
        <begin position="662"/>
        <end position="671"/>
    </location>
</feature>
<dbReference type="SUPFAM" id="SSF54001">
    <property type="entry name" value="Cysteine proteinases"/>
    <property type="match status" value="1"/>
</dbReference>
<feature type="compositionally biased region" description="Low complexity" evidence="1">
    <location>
        <begin position="569"/>
        <end position="587"/>
    </location>
</feature>
<dbReference type="OrthoDB" id="9804023at2"/>
<feature type="transmembrane region" description="Helical" evidence="2">
    <location>
        <begin position="54"/>
        <end position="71"/>
    </location>
</feature>
<dbReference type="InterPro" id="IPR002931">
    <property type="entry name" value="Transglutaminase-like"/>
</dbReference>
<proteinExistence type="predicted"/>
<feature type="domain" description="Transglutaminase-like" evidence="3">
    <location>
        <begin position="475"/>
        <end position="545"/>
    </location>
</feature>
<evidence type="ECO:0000256" key="2">
    <source>
        <dbReference type="SAM" id="Phobius"/>
    </source>
</evidence>
<dbReference type="Pfam" id="PF13559">
    <property type="entry name" value="DUF4129"/>
    <property type="match status" value="1"/>
</dbReference>
<feature type="transmembrane region" description="Helical" evidence="2">
    <location>
        <begin position="29"/>
        <end position="47"/>
    </location>
</feature>
<dbReference type="SMART" id="SM00460">
    <property type="entry name" value="TGc"/>
    <property type="match status" value="1"/>
</dbReference>
<evidence type="ECO:0000259" key="3">
    <source>
        <dbReference type="SMART" id="SM00460"/>
    </source>
</evidence>
<name>D1A7V8_THECD</name>
<feature type="region of interest" description="Disordered" evidence="1">
    <location>
        <begin position="307"/>
        <end position="329"/>
    </location>
</feature>
<dbReference type="InterPro" id="IPR038765">
    <property type="entry name" value="Papain-like_cys_pep_sf"/>
</dbReference>
<dbReference type="STRING" id="471852.Tcur_2938"/>
<evidence type="ECO:0000313" key="4">
    <source>
        <dbReference type="EMBL" id="ACY98480.1"/>
    </source>
</evidence>
<dbReference type="AlphaFoldDB" id="D1A7V8"/>
<keyword evidence="2" id="KW-0812">Transmembrane</keyword>
<dbReference type="PANTHER" id="PTHR42736">
    <property type="entry name" value="PROTEIN-GLUTAMINE GAMMA-GLUTAMYLTRANSFERASE"/>
    <property type="match status" value="1"/>
</dbReference>
<dbReference type="Pfam" id="PF11992">
    <property type="entry name" value="TgpA_N"/>
    <property type="match status" value="1"/>
</dbReference>
<protein>
    <submittedName>
        <fullName evidence="4">Transglutaminase domain protein</fullName>
    </submittedName>
</protein>
<keyword evidence="2" id="KW-0472">Membrane</keyword>
<dbReference type="InterPro" id="IPR021878">
    <property type="entry name" value="TgpA_N"/>
</dbReference>
<dbReference type="KEGG" id="tcu:Tcur_2938"/>
<feature type="transmembrane region" description="Helical" evidence="2">
    <location>
        <begin position="212"/>
        <end position="231"/>
    </location>
</feature>
<organism evidence="4 5">
    <name type="scientific">Thermomonospora curvata (strain ATCC 19995 / DSM 43183 / JCM 3096 / KCTC 9072 / NBRC 15933 / NCIMB 10081 / Henssen B9)</name>
    <dbReference type="NCBI Taxonomy" id="471852"/>
    <lineage>
        <taxon>Bacteria</taxon>
        <taxon>Bacillati</taxon>
        <taxon>Actinomycetota</taxon>
        <taxon>Actinomycetes</taxon>
        <taxon>Streptosporangiales</taxon>
        <taxon>Thermomonosporaceae</taxon>
        <taxon>Thermomonospora</taxon>
    </lineage>
</organism>
<feature type="transmembrane region" description="Helical" evidence="2">
    <location>
        <begin position="115"/>
        <end position="134"/>
    </location>
</feature>
<dbReference type="InterPro" id="IPR025403">
    <property type="entry name" value="TgpA-like_C"/>
</dbReference>
<feature type="region of interest" description="Disordered" evidence="1">
    <location>
        <begin position="651"/>
        <end position="677"/>
    </location>
</feature>
<dbReference type="Gene3D" id="3.10.620.30">
    <property type="match status" value="1"/>
</dbReference>
<feature type="region of interest" description="Disordered" evidence="1">
    <location>
        <begin position="543"/>
        <end position="613"/>
    </location>
</feature>
<dbReference type="PANTHER" id="PTHR42736:SF1">
    <property type="entry name" value="PROTEIN-GLUTAMINE GAMMA-GLUTAMYLTRANSFERASE"/>
    <property type="match status" value="1"/>
</dbReference>
<keyword evidence="5" id="KW-1185">Reference proteome</keyword>
<keyword evidence="2" id="KW-1133">Transmembrane helix</keyword>
<dbReference type="HOGENOM" id="CLU_008359_0_1_11"/>
<dbReference type="Proteomes" id="UP000001918">
    <property type="component" value="Chromosome"/>
</dbReference>
<gene>
    <name evidence="4" type="ordered locus">Tcur_2938</name>
</gene>
<dbReference type="EMBL" id="CP001738">
    <property type="protein sequence ID" value="ACY98480.1"/>
    <property type="molecule type" value="Genomic_DNA"/>
</dbReference>
<accession>D1A7V8</accession>
<dbReference type="RefSeq" id="WP_012853264.1">
    <property type="nucleotide sequence ID" value="NC_013510.1"/>
</dbReference>
<evidence type="ECO:0000256" key="1">
    <source>
        <dbReference type="SAM" id="MobiDB-lite"/>
    </source>
</evidence>